<accession>A0A0A9CIW3</accession>
<reference evidence="1" key="1">
    <citation type="submission" date="2014-09" db="EMBL/GenBank/DDBJ databases">
        <authorList>
            <person name="Magalhaes I.L.F."/>
            <person name="Oliveira U."/>
            <person name="Santos F.R."/>
            <person name="Vidigal T.H.D.A."/>
            <person name="Brescovit A.D."/>
            <person name="Santos A.J."/>
        </authorList>
    </citation>
    <scope>NUCLEOTIDE SEQUENCE</scope>
    <source>
        <tissue evidence="1">Shoot tissue taken approximately 20 cm above the soil surface</tissue>
    </source>
</reference>
<dbReference type="AlphaFoldDB" id="A0A0A9CIW3"/>
<organism evidence="1">
    <name type="scientific">Arundo donax</name>
    <name type="common">Giant reed</name>
    <name type="synonym">Donax arundinaceus</name>
    <dbReference type="NCBI Taxonomy" id="35708"/>
    <lineage>
        <taxon>Eukaryota</taxon>
        <taxon>Viridiplantae</taxon>
        <taxon>Streptophyta</taxon>
        <taxon>Embryophyta</taxon>
        <taxon>Tracheophyta</taxon>
        <taxon>Spermatophyta</taxon>
        <taxon>Magnoliopsida</taxon>
        <taxon>Liliopsida</taxon>
        <taxon>Poales</taxon>
        <taxon>Poaceae</taxon>
        <taxon>PACMAD clade</taxon>
        <taxon>Arundinoideae</taxon>
        <taxon>Arundineae</taxon>
        <taxon>Arundo</taxon>
    </lineage>
</organism>
<sequence length="37" mass="4454">MNVLLRLPRRFTITTNILVFRCSRMLEAIAWNRMTCL</sequence>
<proteinExistence type="predicted"/>
<dbReference type="EMBL" id="GBRH01226433">
    <property type="protein sequence ID" value="JAD71462.1"/>
    <property type="molecule type" value="Transcribed_RNA"/>
</dbReference>
<evidence type="ECO:0000313" key="1">
    <source>
        <dbReference type="EMBL" id="JAD71462.1"/>
    </source>
</evidence>
<name>A0A0A9CIW3_ARUDO</name>
<protein>
    <submittedName>
        <fullName evidence="1">Uncharacterized protein</fullName>
    </submittedName>
</protein>
<reference evidence="1" key="2">
    <citation type="journal article" date="2015" name="Data Brief">
        <title>Shoot transcriptome of the giant reed, Arundo donax.</title>
        <authorList>
            <person name="Barrero R.A."/>
            <person name="Guerrero F.D."/>
            <person name="Moolhuijzen P."/>
            <person name="Goolsby J.A."/>
            <person name="Tidwell J."/>
            <person name="Bellgard S.E."/>
            <person name="Bellgard M.I."/>
        </authorList>
    </citation>
    <scope>NUCLEOTIDE SEQUENCE</scope>
    <source>
        <tissue evidence="1">Shoot tissue taken approximately 20 cm above the soil surface</tissue>
    </source>
</reference>